<proteinExistence type="predicted"/>
<keyword evidence="3" id="KW-0735">Signal-anchor</keyword>
<evidence type="ECO:0000313" key="9">
    <source>
        <dbReference type="EMBL" id="CDH60422.1"/>
    </source>
</evidence>
<dbReference type="OrthoDB" id="3056235at2759"/>
<evidence type="ECO:0000256" key="2">
    <source>
        <dbReference type="ARBA" id="ARBA00022692"/>
    </source>
</evidence>
<feature type="region of interest" description="Disordered" evidence="7">
    <location>
        <begin position="1"/>
        <end position="27"/>
    </location>
</feature>
<dbReference type="InterPro" id="IPR051292">
    <property type="entry name" value="Xyl/GlcA_transferase"/>
</dbReference>
<keyword evidence="5 8" id="KW-0472">Membrane</keyword>
<dbReference type="AlphaFoldDB" id="A0A068SF09"/>
<comment type="caution">
    <text evidence="9">The sequence shown here is derived from an EMBL/GenBank/DDBJ whole genome shotgun (WGS) entry which is preliminary data.</text>
</comment>
<dbReference type="GO" id="GO:0016020">
    <property type="term" value="C:membrane"/>
    <property type="evidence" value="ECO:0007669"/>
    <property type="project" value="UniProtKB-SubCell"/>
</dbReference>
<feature type="transmembrane region" description="Helical" evidence="8">
    <location>
        <begin position="73"/>
        <end position="94"/>
    </location>
</feature>
<evidence type="ECO:0000256" key="4">
    <source>
        <dbReference type="ARBA" id="ARBA00022989"/>
    </source>
</evidence>
<comment type="subcellular location">
    <subcellularLocation>
        <location evidence="1">Membrane</location>
        <topology evidence="1">Single-pass type II membrane protein</topology>
    </subcellularLocation>
</comment>
<gene>
    <name evidence="9" type="ORF">LCOR_11206.1</name>
</gene>
<dbReference type="GO" id="GO:0035269">
    <property type="term" value="P:protein O-linked glycosylation via mannose"/>
    <property type="evidence" value="ECO:0007669"/>
    <property type="project" value="TreeGrafter"/>
</dbReference>
<feature type="compositionally biased region" description="Low complexity" evidence="7">
    <location>
        <begin position="10"/>
        <end position="24"/>
    </location>
</feature>
<dbReference type="Pfam" id="PF13896">
    <property type="entry name" value="Glyco_transf_49"/>
    <property type="match status" value="1"/>
</dbReference>
<sequence length="511" mass="58138">MSPPRQLEDTSSSLHHSSTKSSSTGFHQRKISLTTACPPTGTRKPNITRHGAAFPHSNSSFGQLCRRFSRLRLVRLVGLAYIVISVVLSTMHLLTSFGDSSVPAAASVTDETTAQTEYHKVPVDLCVTYIAVMAPPPPLLPPSSSSPNNELSPLNDLSYQLRLSKMFSKSLVRMDHLRPYWFTATHTPAPNSLTLATVVTMDEWSALANLAETWQGSISAVLQVPTDGTDLGSGTMIQHLATIRRDFERNEYLSRHVDLHLIARPSRTDNGAQVVHSSLQEGRNLARLFSRSKYVANMPVTTLWMTDLTRAIDTYAQKLDQGDVLIVPTFGFPKSRFAVTDTWPTTKPEMVEWVDDKRMGMLDYHWRLNMGPTSYEDWRDATEPYLIPNYDFHYNPVFITTRENHPWCDERFSDEPSACLYSIYLNGADLWVLSQDYTVRTGQEPENMLTQEERIQQVKVYKNYRIEQCVFYARQFDQTGIFNTNRAKHVQEECAKELGNLRKEKMIETFH</sequence>
<reference evidence="9" key="1">
    <citation type="submission" date="2013-08" db="EMBL/GenBank/DDBJ databases">
        <title>Gene expansion shapes genome architecture in the human pathogen Lichtheimia corymbifera: an evolutionary genomics analysis in the ancient terrestrial Mucorales (Mucoromycotina).</title>
        <authorList>
            <person name="Schwartze V.U."/>
            <person name="Winter S."/>
            <person name="Shelest E."/>
            <person name="Marcet-Houben M."/>
            <person name="Horn F."/>
            <person name="Wehner S."/>
            <person name="Hoffmann K."/>
            <person name="Riege K."/>
            <person name="Sammeth M."/>
            <person name="Nowrousian M."/>
            <person name="Valiante V."/>
            <person name="Linde J."/>
            <person name="Jacobsen I.D."/>
            <person name="Marz M."/>
            <person name="Brakhage A.A."/>
            <person name="Gabaldon T."/>
            <person name="Bocker S."/>
            <person name="Voigt K."/>
        </authorList>
    </citation>
    <scope>NUCLEOTIDE SEQUENCE [LARGE SCALE GENOMIC DNA]</scope>
    <source>
        <strain evidence="9">FSU 9682</strain>
    </source>
</reference>
<evidence type="ECO:0000256" key="7">
    <source>
        <dbReference type="SAM" id="MobiDB-lite"/>
    </source>
</evidence>
<keyword evidence="4 8" id="KW-1133">Transmembrane helix</keyword>
<dbReference type="PANTHER" id="PTHR12270:SF25">
    <property type="entry name" value="GLYCOSYLTRANSFERASE-LIKE PROTEIN LARGE"/>
    <property type="match status" value="1"/>
</dbReference>
<evidence type="ECO:0000256" key="1">
    <source>
        <dbReference type="ARBA" id="ARBA00004606"/>
    </source>
</evidence>
<dbReference type="Proteomes" id="UP000027586">
    <property type="component" value="Unassembled WGS sequence"/>
</dbReference>
<evidence type="ECO:0000313" key="10">
    <source>
        <dbReference type="Proteomes" id="UP000027586"/>
    </source>
</evidence>
<keyword evidence="6" id="KW-0325">Glycoprotein</keyword>
<protein>
    <submittedName>
        <fullName evidence="9">Glycosyltransferase family 49 protein</fullName>
    </submittedName>
</protein>
<dbReference type="STRING" id="1263082.A0A068SF09"/>
<evidence type="ECO:0000256" key="3">
    <source>
        <dbReference type="ARBA" id="ARBA00022968"/>
    </source>
</evidence>
<dbReference type="VEuPathDB" id="FungiDB:LCOR_11206.1"/>
<evidence type="ECO:0000256" key="6">
    <source>
        <dbReference type="ARBA" id="ARBA00023180"/>
    </source>
</evidence>
<accession>A0A068SF09</accession>
<dbReference type="PANTHER" id="PTHR12270">
    <property type="entry name" value="GLYCOSYLTRANSFERASE-RELATED"/>
    <property type="match status" value="1"/>
</dbReference>
<name>A0A068SF09_9FUNG</name>
<dbReference type="EMBL" id="CBTN010000092">
    <property type="protein sequence ID" value="CDH60422.1"/>
    <property type="molecule type" value="Genomic_DNA"/>
</dbReference>
<dbReference type="GO" id="GO:0015020">
    <property type="term" value="F:glucuronosyltransferase activity"/>
    <property type="evidence" value="ECO:0007669"/>
    <property type="project" value="TreeGrafter"/>
</dbReference>
<dbReference type="GO" id="GO:0042285">
    <property type="term" value="F:xylosyltransferase activity"/>
    <property type="evidence" value="ECO:0007669"/>
    <property type="project" value="TreeGrafter"/>
</dbReference>
<organism evidence="9 10">
    <name type="scientific">Lichtheimia corymbifera JMRC:FSU:9682</name>
    <dbReference type="NCBI Taxonomy" id="1263082"/>
    <lineage>
        <taxon>Eukaryota</taxon>
        <taxon>Fungi</taxon>
        <taxon>Fungi incertae sedis</taxon>
        <taxon>Mucoromycota</taxon>
        <taxon>Mucoromycotina</taxon>
        <taxon>Mucoromycetes</taxon>
        <taxon>Mucorales</taxon>
        <taxon>Lichtheimiaceae</taxon>
        <taxon>Lichtheimia</taxon>
    </lineage>
</organism>
<evidence type="ECO:0000256" key="8">
    <source>
        <dbReference type="SAM" id="Phobius"/>
    </source>
</evidence>
<keyword evidence="10" id="KW-1185">Reference proteome</keyword>
<keyword evidence="2 8" id="KW-0812">Transmembrane</keyword>
<evidence type="ECO:0000256" key="5">
    <source>
        <dbReference type="ARBA" id="ARBA00023136"/>
    </source>
</evidence>